<gene>
    <name evidence="2" type="ORF">WCI35_018539</name>
</gene>
<evidence type="ECO:0000256" key="1">
    <source>
        <dbReference type="SAM" id="MobiDB-lite"/>
    </source>
</evidence>
<evidence type="ECO:0000313" key="2">
    <source>
        <dbReference type="EMBL" id="KAL2775386.1"/>
    </source>
</evidence>
<keyword evidence="3" id="KW-1185">Reference proteome</keyword>
<name>A0ABD2E893_DAUMA</name>
<dbReference type="Proteomes" id="UP001610411">
    <property type="component" value="Unassembled WGS sequence"/>
</dbReference>
<protein>
    <submittedName>
        <fullName evidence="2">Protein FAM240C isoform 2</fullName>
    </submittedName>
</protein>
<evidence type="ECO:0000313" key="3">
    <source>
        <dbReference type="Proteomes" id="UP001610411"/>
    </source>
</evidence>
<feature type="non-terminal residue" evidence="2">
    <location>
        <position position="49"/>
    </location>
</feature>
<feature type="non-terminal residue" evidence="2">
    <location>
        <position position="1"/>
    </location>
</feature>
<reference evidence="2 3" key="1">
    <citation type="journal article" date="2024" name="G3 (Bethesda)">
        <title>A hybrid genome assembly of the endangered aye-aye (Daubentonia madagascariensis).</title>
        <authorList>
            <person name="Versoza C.J."/>
            <person name="Pfeifer S.P."/>
        </authorList>
    </citation>
    <scope>NUCLEOTIDE SEQUENCE [LARGE SCALE GENOMIC DNA]</scope>
    <source>
        <strain evidence="2">6821</strain>
    </source>
</reference>
<dbReference type="EMBL" id="JBFSEQ010000006">
    <property type="protein sequence ID" value="KAL2775386.1"/>
    <property type="molecule type" value="Genomic_DNA"/>
</dbReference>
<proteinExistence type="predicted"/>
<feature type="region of interest" description="Disordered" evidence="1">
    <location>
        <begin position="30"/>
        <end position="49"/>
    </location>
</feature>
<dbReference type="AlphaFoldDB" id="A0ABD2E893"/>
<organism evidence="2 3">
    <name type="scientific">Daubentonia madagascariensis</name>
    <name type="common">Aye-aye</name>
    <name type="synonym">Sciurus madagascariensis</name>
    <dbReference type="NCBI Taxonomy" id="31869"/>
    <lineage>
        <taxon>Eukaryota</taxon>
        <taxon>Metazoa</taxon>
        <taxon>Chordata</taxon>
        <taxon>Craniata</taxon>
        <taxon>Vertebrata</taxon>
        <taxon>Euteleostomi</taxon>
        <taxon>Mammalia</taxon>
        <taxon>Eutheria</taxon>
        <taxon>Euarchontoglires</taxon>
        <taxon>Primates</taxon>
        <taxon>Strepsirrhini</taxon>
        <taxon>Chiromyiformes</taxon>
        <taxon>Daubentoniidae</taxon>
        <taxon>Daubentonia</taxon>
    </lineage>
</organism>
<comment type="caution">
    <text evidence="2">The sequence shown here is derived from an EMBL/GenBank/DDBJ whole genome shotgun (WGS) entry which is preliminary data.</text>
</comment>
<sequence length="49" mass="5582">KMSKSCTLKNPGRVAYDAGGMKMFWEKKIKDHEEQLQSEDGRVRGGPEQ</sequence>
<accession>A0ABD2E893</accession>